<evidence type="ECO:0000256" key="6">
    <source>
        <dbReference type="ARBA" id="ARBA00023163"/>
    </source>
</evidence>
<organism evidence="11 12">
    <name type="scientific">Ectothiorhodospira haloalkaliphila</name>
    <dbReference type="NCBI Taxonomy" id="421628"/>
    <lineage>
        <taxon>Bacteria</taxon>
        <taxon>Pseudomonadati</taxon>
        <taxon>Pseudomonadota</taxon>
        <taxon>Gammaproteobacteria</taxon>
        <taxon>Chromatiales</taxon>
        <taxon>Ectothiorhodospiraceae</taxon>
        <taxon>Ectothiorhodospira</taxon>
    </lineage>
</organism>
<keyword evidence="11" id="KW-0969">Cilium</keyword>
<dbReference type="Pfam" id="PF04316">
    <property type="entry name" value="FlgM"/>
    <property type="match status" value="1"/>
</dbReference>
<dbReference type="InterPro" id="IPR007412">
    <property type="entry name" value="FlgM"/>
</dbReference>
<keyword evidence="5" id="KW-0805">Transcription regulation</keyword>
<dbReference type="OrthoDB" id="5738369at2"/>
<evidence type="ECO:0000256" key="4">
    <source>
        <dbReference type="ARBA" id="ARBA00022795"/>
    </source>
</evidence>
<dbReference type="Proteomes" id="UP000019442">
    <property type="component" value="Chromosome"/>
</dbReference>
<evidence type="ECO:0000313" key="11">
    <source>
        <dbReference type="EMBL" id="AHK79598.1"/>
    </source>
</evidence>
<evidence type="ECO:0000256" key="3">
    <source>
        <dbReference type="ARBA" id="ARBA00022491"/>
    </source>
</evidence>
<comment type="function">
    <text evidence="7">Responsible for the coupling of flagellin expression to flagellar assembly by preventing expression of the flagellin genes when a component of the middle class of proteins is defective. It negatively regulates flagellar genes by inhibiting the activity of FliA by directly binding to FliA.</text>
</comment>
<sequence length="103" mass="10746">MSIEIKNLSQPQARGAGDSRGTSESARGGKGSGQAPSPADNTADKITLTGAAKRLSDLEQTAASQPQVDEQRVAELRQAIQDGSYQVNAQAVAEGLMKSETLF</sequence>
<dbReference type="AlphaFoldDB" id="W8KKC2"/>
<dbReference type="HOGENOM" id="CLU_149304_0_4_6"/>
<accession>W8KKC2</accession>
<keyword evidence="11" id="KW-0966">Cell projection</keyword>
<dbReference type="SUPFAM" id="SSF101498">
    <property type="entry name" value="Anti-sigma factor FlgM"/>
    <property type="match status" value="1"/>
</dbReference>
<evidence type="ECO:0000256" key="7">
    <source>
        <dbReference type="ARBA" id="ARBA00024739"/>
    </source>
</evidence>
<evidence type="ECO:0000256" key="2">
    <source>
        <dbReference type="ARBA" id="ARBA00017823"/>
    </source>
</evidence>
<keyword evidence="6" id="KW-0804">Transcription</keyword>
<evidence type="ECO:0000256" key="1">
    <source>
        <dbReference type="ARBA" id="ARBA00005322"/>
    </source>
</evidence>
<dbReference type="RefSeq" id="WP_025282070.1">
    <property type="nucleotide sequence ID" value="NZ_CP007268.1"/>
</dbReference>
<name>W8KKC2_9GAMM</name>
<keyword evidence="4" id="KW-1005">Bacterial flagellum biogenesis</keyword>
<reference evidence="11 12" key="1">
    <citation type="journal article" date="2014" name="J Genomics">
        <title>Draft Genome Sequence of the Extremely Halophilic Phototrophic Purple Sulfur Bacterium Halorhodospira halochloris.</title>
        <authorList>
            <person name="Singh K.S."/>
            <person name="Kirksey J."/>
            <person name="Hoff W.D."/>
            <person name="Deole R."/>
        </authorList>
    </citation>
    <scope>NUCLEOTIDE SEQUENCE [LARGE SCALE GENOMIC DNA]</scope>
    <source>
        <strain evidence="11 12">A</strain>
    </source>
</reference>
<evidence type="ECO:0000313" key="12">
    <source>
        <dbReference type="Proteomes" id="UP000019442"/>
    </source>
</evidence>
<evidence type="ECO:0000256" key="5">
    <source>
        <dbReference type="ARBA" id="ARBA00023015"/>
    </source>
</evidence>
<feature type="domain" description="Anti-sigma-28 factor FlgM C-terminal" evidence="10">
    <location>
        <begin position="44"/>
        <end position="97"/>
    </location>
</feature>
<comment type="similarity">
    <text evidence="1">Belongs to the FlgM family.</text>
</comment>
<keyword evidence="12" id="KW-1185">Reference proteome</keyword>
<reference evidence="12" key="2">
    <citation type="submission" date="2014-02" db="EMBL/GenBank/DDBJ databases">
        <title>Draft Genome Sequence of extremely halophilic bacteria Halorhodospira halochloris.</title>
        <authorList>
            <person name="Singh K.S."/>
        </authorList>
    </citation>
    <scope>NUCLEOTIDE SEQUENCE [LARGE SCALE GENOMIC DNA]</scope>
    <source>
        <strain evidence="12">A</strain>
    </source>
</reference>
<feature type="region of interest" description="Disordered" evidence="9">
    <location>
        <begin position="1"/>
        <end position="45"/>
    </location>
</feature>
<dbReference type="GO" id="GO:0044781">
    <property type="term" value="P:bacterial-type flagellum organization"/>
    <property type="evidence" value="ECO:0007669"/>
    <property type="project" value="UniProtKB-KW"/>
</dbReference>
<evidence type="ECO:0000256" key="9">
    <source>
        <dbReference type="SAM" id="MobiDB-lite"/>
    </source>
</evidence>
<gene>
    <name evidence="11" type="ORF">M911_11010</name>
</gene>
<evidence type="ECO:0000259" key="10">
    <source>
        <dbReference type="Pfam" id="PF04316"/>
    </source>
</evidence>
<keyword evidence="11" id="KW-0282">Flagellum</keyword>
<dbReference type="EMBL" id="CP007268">
    <property type="protein sequence ID" value="AHK79598.1"/>
    <property type="molecule type" value="Genomic_DNA"/>
</dbReference>
<proteinExistence type="inferred from homology"/>
<dbReference type="NCBIfam" id="TIGR03824">
    <property type="entry name" value="FlgM_jcvi"/>
    <property type="match status" value="1"/>
</dbReference>
<dbReference type="InterPro" id="IPR035890">
    <property type="entry name" value="Anti-sigma-28_factor_FlgM_sf"/>
</dbReference>
<protein>
    <recommendedName>
        <fullName evidence="2">Negative regulator of flagellin synthesis</fullName>
    </recommendedName>
    <alternativeName>
        <fullName evidence="8">Anti-sigma-28 factor</fullName>
    </alternativeName>
</protein>
<keyword evidence="3" id="KW-0678">Repressor</keyword>
<dbReference type="GO" id="GO:0045892">
    <property type="term" value="P:negative regulation of DNA-templated transcription"/>
    <property type="evidence" value="ECO:0007669"/>
    <property type="project" value="InterPro"/>
</dbReference>
<dbReference type="InterPro" id="IPR031316">
    <property type="entry name" value="FlgM_C"/>
</dbReference>
<dbReference type="KEGG" id="hhc:M911_11010"/>
<evidence type="ECO:0000256" key="8">
    <source>
        <dbReference type="ARBA" id="ARBA00030117"/>
    </source>
</evidence>